<dbReference type="Proteomes" id="UP001338582">
    <property type="component" value="Chromosome 7"/>
</dbReference>
<gene>
    <name evidence="10" type="ORF">PUMCH_005130</name>
</gene>
<dbReference type="Pfam" id="PF01138">
    <property type="entry name" value="RNase_PH"/>
    <property type="match status" value="1"/>
</dbReference>
<reference evidence="10 11" key="1">
    <citation type="submission" date="2023-10" db="EMBL/GenBank/DDBJ databases">
        <title>Draft Genome Sequence of Candida saopaulonensis from a very Premature Infant with Sepsis.</title>
        <authorList>
            <person name="Ning Y."/>
            <person name="Dai R."/>
            <person name="Xiao M."/>
            <person name="Xu Y."/>
            <person name="Yan Q."/>
            <person name="Zhang L."/>
        </authorList>
    </citation>
    <scope>NUCLEOTIDE SEQUENCE [LARGE SCALE GENOMIC DNA]</scope>
    <source>
        <strain evidence="10 11">19XY460</strain>
    </source>
</reference>
<evidence type="ECO:0000313" key="11">
    <source>
        <dbReference type="Proteomes" id="UP001338582"/>
    </source>
</evidence>
<name>A0AAX4HH28_9ASCO</name>
<evidence type="ECO:0000256" key="5">
    <source>
        <dbReference type="ARBA" id="ARBA00022552"/>
    </source>
</evidence>
<evidence type="ECO:0000256" key="8">
    <source>
        <dbReference type="ARBA" id="ARBA00023242"/>
    </source>
</evidence>
<dbReference type="InterPro" id="IPR050080">
    <property type="entry name" value="RNase_PH"/>
</dbReference>
<keyword evidence="8" id="KW-0539">Nucleus</keyword>
<evidence type="ECO:0000256" key="3">
    <source>
        <dbReference type="ARBA" id="ARBA00006678"/>
    </source>
</evidence>
<dbReference type="InterPro" id="IPR001247">
    <property type="entry name" value="ExoRNase_PH_dom1"/>
</dbReference>
<comment type="similarity">
    <text evidence="3">Belongs to the RNase PH family.</text>
</comment>
<dbReference type="RefSeq" id="XP_062880110.1">
    <property type="nucleotide sequence ID" value="XM_063024040.1"/>
</dbReference>
<dbReference type="AlphaFoldDB" id="A0AAX4HH28"/>
<dbReference type="GO" id="GO:0005730">
    <property type="term" value="C:nucleolus"/>
    <property type="evidence" value="ECO:0007669"/>
    <property type="project" value="UniProtKB-ARBA"/>
</dbReference>
<evidence type="ECO:0000256" key="2">
    <source>
        <dbReference type="ARBA" id="ARBA00004496"/>
    </source>
</evidence>
<evidence type="ECO:0000313" key="10">
    <source>
        <dbReference type="EMBL" id="WPK27733.1"/>
    </source>
</evidence>
<dbReference type="GO" id="GO:0034475">
    <property type="term" value="P:U4 snRNA 3'-end processing"/>
    <property type="evidence" value="ECO:0007669"/>
    <property type="project" value="TreeGrafter"/>
</dbReference>
<keyword evidence="11" id="KW-1185">Reference proteome</keyword>
<accession>A0AAX4HH28</accession>
<dbReference type="SUPFAM" id="SSF54211">
    <property type="entry name" value="Ribosomal protein S5 domain 2-like"/>
    <property type="match status" value="1"/>
</dbReference>
<keyword evidence="4" id="KW-0963">Cytoplasm</keyword>
<dbReference type="Gene3D" id="3.30.230.70">
    <property type="entry name" value="GHMP Kinase, N-terminal domain"/>
    <property type="match status" value="1"/>
</dbReference>
<keyword evidence="7" id="KW-0694">RNA-binding</keyword>
<dbReference type="GO" id="GO:0016075">
    <property type="term" value="P:rRNA catabolic process"/>
    <property type="evidence" value="ECO:0007669"/>
    <property type="project" value="TreeGrafter"/>
</dbReference>
<dbReference type="GeneID" id="88176189"/>
<evidence type="ECO:0000256" key="1">
    <source>
        <dbReference type="ARBA" id="ARBA00004123"/>
    </source>
</evidence>
<sequence>MLFAFTPYIINSTPYINLIPHFPHFPAMNVDRRRMLGPASAATPIVPAVSSAAQTGTSDGSHIKFFLKSGLSKNASGLAFLETGDTIVEVSVYGPRPIKGLYIERASLSVECRFLPYITQPNEVLYNGSSRSNGRAGLTGIEHRVSAFVETALLATIPLEKYPKLTIDVFVNVLSFNANTRSLLNLAAWTATCTSLAMVDAGIEMRDLITAGHVQLSGTTALLDPTVGDADDGGSLECVACFTTMHNNDVVAVWMDGSSDDAGLEALTLQLEACKNMSNLVRSNVNGYLLGLADSKE</sequence>
<dbReference type="SUPFAM" id="SSF55666">
    <property type="entry name" value="Ribonuclease PH domain 2-like"/>
    <property type="match status" value="1"/>
</dbReference>
<dbReference type="GO" id="GO:0071038">
    <property type="term" value="P:TRAMP-dependent tRNA surveillance pathway"/>
    <property type="evidence" value="ECO:0007669"/>
    <property type="project" value="UniProtKB-ARBA"/>
</dbReference>
<dbReference type="InterPro" id="IPR036345">
    <property type="entry name" value="ExoRNase_PH_dom2_sf"/>
</dbReference>
<dbReference type="GO" id="GO:0000177">
    <property type="term" value="C:cytoplasmic exosome (RNase complex)"/>
    <property type="evidence" value="ECO:0007669"/>
    <property type="project" value="UniProtKB-ARBA"/>
</dbReference>
<dbReference type="InterPro" id="IPR020568">
    <property type="entry name" value="Ribosomal_Su5_D2-typ_SF"/>
</dbReference>
<dbReference type="InterPro" id="IPR027408">
    <property type="entry name" value="PNPase/RNase_PH_dom_sf"/>
</dbReference>
<dbReference type="GO" id="GO:0071051">
    <property type="term" value="P:poly(A)-dependent snoRNA 3'-end processing"/>
    <property type="evidence" value="ECO:0007669"/>
    <property type="project" value="TreeGrafter"/>
</dbReference>
<dbReference type="EMBL" id="CP138900">
    <property type="protein sequence ID" value="WPK27733.1"/>
    <property type="molecule type" value="Genomic_DNA"/>
</dbReference>
<organism evidence="10 11">
    <name type="scientific">Australozyma saopauloensis</name>
    <dbReference type="NCBI Taxonomy" id="291208"/>
    <lineage>
        <taxon>Eukaryota</taxon>
        <taxon>Fungi</taxon>
        <taxon>Dikarya</taxon>
        <taxon>Ascomycota</taxon>
        <taxon>Saccharomycotina</taxon>
        <taxon>Pichiomycetes</taxon>
        <taxon>Metschnikowiaceae</taxon>
        <taxon>Australozyma</taxon>
    </lineage>
</organism>
<dbReference type="PANTHER" id="PTHR11953">
    <property type="entry name" value="EXOSOME COMPLEX COMPONENT"/>
    <property type="match status" value="1"/>
</dbReference>
<evidence type="ECO:0000259" key="9">
    <source>
        <dbReference type="Pfam" id="PF01138"/>
    </source>
</evidence>
<dbReference type="GO" id="GO:0071028">
    <property type="term" value="P:nuclear mRNA surveillance"/>
    <property type="evidence" value="ECO:0007669"/>
    <property type="project" value="TreeGrafter"/>
</dbReference>
<keyword evidence="5" id="KW-0698">rRNA processing</keyword>
<evidence type="ECO:0000256" key="6">
    <source>
        <dbReference type="ARBA" id="ARBA00022835"/>
    </source>
</evidence>
<dbReference type="GO" id="GO:0000467">
    <property type="term" value="P:exonucleolytic trimming to generate mature 3'-end of 5.8S rRNA from tricistronic rRNA transcript (SSU-rRNA, 5.8S rRNA, LSU-rRNA)"/>
    <property type="evidence" value="ECO:0007669"/>
    <property type="project" value="UniProtKB-ARBA"/>
</dbReference>
<dbReference type="GO" id="GO:0003723">
    <property type="term" value="F:RNA binding"/>
    <property type="evidence" value="ECO:0007669"/>
    <property type="project" value="UniProtKB-KW"/>
</dbReference>
<comment type="subcellular location">
    <subcellularLocation>
        <location evidence="2">Cytoplasm</location>
    </subcellularLocation>
    <subcellularLocation>
        <location evidence="1">Nucleus</location>
    </subcellularLocation>
</comment>
<feature type="domain" description="Exoribonuclease phosphorolytic" evidence="9">
    <location>
        <begin position="65"/>
        <end position="204"/>
    </location>
</feature>
<dbReference type="GO" id="GO:0000176">
    <property type="term" value="C:nuclear exosome (RNase complex)"/>
    <property type="evidence" value="ECO:0007669"/>
    <property type="project" value="TreeGrafter"/>
</dbReference>
<evidence type="ECO:0000256" key="4">
    <source>
        <dbReference type="ARBA" id="ARBA00022490"/>
    </source>
</evidence>
<dbReference type="PANTHER" id="PTHR11953:SF2">
    <property type="entry name" value="EXOSOME COMPLEX COMPONENT MTR3"/>
    <property type="match status" value="1"/>
</dbReference>
<dbReference type="KEGG" id="asau:88176189"/>
<keyword evidence="6" id="KW-0271">Exosome</keyword>
<protein>
    <recommendedName>
        <fullName evidence="9">Exoribonuclease phosphorolytic domain-containing protein</fullName>
    </recommendedName>
</protein>
<proteinExistence type="inferred from homology"/>
<evidence type="ECO:0000256" key="7">
    <source>
        <dbReference type="ARBA" id="ARBA00022884"/>
    </source>
</evidence>